<organism evidence="2 3">
    <name type="scientific">Ostreococcus lucimarinus (strain CCE9901)</name>
    <dbReference type="NCBI Taxonomy" id="436017"/>
    <lineage>
        <taxon>Eukaryota</taxon>
        <taxon>Viridiplantae</taxon>
        <taxon>Chlorophyta</taxon>
        <taxon>Mamiellophyceae</taxon>
        <taxon>Mamiellales</taxon>
        <taxon>Bathycoccaceae</taxon>
        <taxon>Ostreococcus</taxon>
    </lineage>
</organism>
<evidence type="ECO:0000313" key="3">
    <source>
        <dbReference type="Proteomes" id="UP000001568"/>
    </source>
</evidence>
<proteinExistence type="predicted"/>
<dbReference type="KEGG" id="olu:OSTLU_26297"/>
<reference evidence="2 3" key="1">
    <citation type="journal article" date="2007" name="Proc. Natl. Acad. Sci. U.S.A.">
        <title>The tiny eukaryote Ostreococcus provides genomic insights into the paradox of plankton speciation.</title>
        <authorList>
            <person name="Palenik B."/>
            <person name="Grimwood J."/>
            <person name="Aerts A."/>
            <person name="Rouze P."/>
            <person name="Salamov A."/>
            <person name="Putnam N."/>
            <person name="Dupont C."/>
            <person name="Jorgensen R."/>
            <person name="Derelle E."/>
            <person name="Rombauts S."/>
            <person name="Zhou K."/>
            <person name="Otillar R."/>
            <person name="Merchant S.S."/>
            <person name="Podell S."/>
            <person name="Gaasterland T."/>
            <person name="Napoli C."/>
            <person name="Gendler K."/>
            <person name="Manuell A."/>
            <person name="Tai V."/>
            <person name="Vallon O."/>
            <person name="Piganeau G."/>
            <person name="Jancek S."/>
            <person name="Heijde M."/>
            <person name="Jabbari K."/>
            <person name="Bowler C."/>
            <person name="Lohr M."/>
            <person name="Robbens S."/>
            <person name="Werner G."/>
            <person name="Dubchak I."/>
            <person name="Pazour G.J."/>
            <person name="Ren Q."/>
            <person name="Paulsen I."/>
            <person name="Delwiche C."/>
            <person name="Schmutz J."/>
            <person name="Rokhsar D."/>
            <person name="Van de Peer Y."/>
            <person name="Moreau H."/>
            <person name="Grigoriev I.V."/>
        </authorList>
    </citation>
    <scope>NUCLEOTIDE SEQUENCE [LARGE SCALE GENOMIC DNA]</scope>
    <source>
        <strain evidence="2 3">CCE9901</strain>
    </source>
</reference>
<dbReference type="EMBL" id="CP000590">
    <property type="protein sequence ID" value="ABO98330.1"/>
    <property type="molecule type" value="Genomic_DNA"/>
</dbReference>
<dbReference type="Proteomes" id="UP000001568">
    <property type="component" value="Chromosome 10"/>
</dbReference>
<name>A4S460_OSTLU</name>
<dbReference type="GeneID" id="5003939"/>
<accession>A4S460</accession>
<sequence>MAKITEVDDGRDGDATLGKARTRHEEMKELQALADEITEDARDGSGDDEDEDDDGESESEEEIVNGEFVTGPTVWEAAADEEIPENHWEYHMRKNMNDGRGDSVARNLAYVPVCNCMPVCAGEECRNPYFMWTKKK</sequence>
<protein>
    <submittedName>
        <fullName evidence="2">Uncharacterized protein</fullName>
    </submittedName>
</protein>
<dbReference type="HOGENOM" id="CLU_2064612_0_0_1"/>
<feature type="compositionally biased region" description="Acidic residues" evidence="1">
    <location>
        <begin position="46"/>
        <end position="64"/>
    </location>
</feature>
<dbReference type="OMA" id="EIPENHW"/>
<feature type="region of interest" description="Disordered" evidence="1">
    <location>
        <begin position="1"/>
        <end position="70"/>
    </location>
</feature>
<dbReference type="AlphaFoldDB" id="A4S460"/>
<dbReference type="Gramene" id="ABO98330">
    <property type="protein sequence ID" value="ABO98330"/>
    <property type="gene ID" value="OSTLU_26297"/>
</dbReference>
<evidence type="ECO:0000313" key="2">
    <source>
        <dbReference type="EMBL" id="ABO98330.1"/>
    </source>
</evidence>
<gene>
    <name evidence="2" type="ORF">OSTLU_26297</name>
</gene>
<feature type="compositionally biased region" description="Basic and acidic residues" evidence="1">
    <location>
        <begin position="1"/>
        <end position="14"/>
    </location>
</feature>
<dbReference type="OrthoDB" id="504791at2759"/>
<keyword evidence="3" id="KW-1185">Reference proteome</keyword>
<evidence type="ECO:0000256" key="1">
    <source>
        <dbReference type="SAM" id="MobiDB-lite"/>
    </source>
</evidence>
<dbReference type="RefSeq" id="XP_001420037.1">
    <property type="nucleotide sequence ID" value="XM_001420000.1"/>
</dbReference>